<dbReference type="GO" id="GO:0017056">
    <property type="term" value="F:structural constituent of nuclear pore"/>
    <property type="evidence" value="ECO:0007669"/>
    <property type="project" value="InterPro"/>
</dbReference>
<dbReference type="Proteomes" id="UP000886653">
    <property type="component" value="Unassembled WGS sequence"/>
</dbReference>
<feature type="compositionally biased region" description="Polar residues" evidence="14">
    <location>
        <begin position="221"/>
        <end position="232"/>
    </location>
</feature>
<dbReference type="OrthoDB" id="344345at2759"/>
<keyword evidence="7" id="KW-0653">Protein transport</keyword>
<keyword evidence="9" id="KW-0906">Nuclear pore complex</keyword>
<dbReference type="GO" id="GO:0051028">
    <property type="term" value="P:mRNA transport"/>
    <property type="evidence" value="ECO:0007669"/>
    <property type="project" value="UniProtKB-KW"/>
</dbReference>
<evidence type="ECO:0000256" key="11">
    <source>
        <dbReference type="ARBA" id="ARBA00068864"/>
    </source>
</evidence>
<evidence type="ECO:0000256" key="5">
    <source>
        <dbReference type="ARBA" id="ARBA00022448"/>
    </source>
</evidence>
<sequence length="502" mass="51598">MASPFGGDQNKSAFPSGSNNSLFGSTKPGLFGNSNTTPTKSIFGSTTSSSLFAPPASTGSTTPVNSPSKVTNVLGGSSAGSSTPSLFASTATTSLSLFGTAPATSGTSGQAGGLFAAKPAADASTSATNTSTSLFGTTAPSSTPTPSLFGTCASQLSAKPAAEPAKSTATGAQATDPKPLFSAPSGGLFGSKTNSTAPAKPSPLSSNTVPAPAPVAKDQPAASTSTPPSNIQAASPATNAANATKPAVGLAAPSLLRGKTMEDLVTRWTTELDERTNEFKHMADEIAAWDQVLIQNGDQISNLYSELQRIEPVQSSIDQTLDYVESQQAELCAALDDYERQLSAHLPAQQDLATIPGARARTAAQEREQAYRIAEEVHGQLNDMATSLGAMIAELNTLSGPRTVTSEEVGGAAIPTPAEEDPIVQVAGILNAHLTSLNWIGEITQDLGSKLGELERRVTNTKVEFGLDTRPNELVPADDHLPLSRISITSSISSPYHSTPRR</sequence>
<feature type="compositionally biased region" description="Low complexity" evidence="14">
    <location>
        <begin position="233"/>
        <end position="245"/>
    </location>
</feature>
<proteinExistence type="inferred from homology"/>
<evidence type="ECO:0000256" key="7">
    <source>
        <dbReference type="ARBA" id="ARBA00022927"/>
    </source>
</evidence>
<evidence type="ECO:0000256" key="3">
    <source>
        <dbReference type="ARBA" id="ARBA00004620"/>
    </source>
</evidence>
<evidence type="ECO:0000256" key="9">
    <source>
        <dbReference type="ARBA" id="ARBA00023132"/>
    </source>
</evidence>
<comment type="subcellular location">
    <subcellularLocation>
        <location evidence="1">Nucleus membrane</location>
        <topology evidence="1">Peripheral membrane protein</topology>
        <orientation evidence="1">Cytoplasmic side</orientation>
    </subcellularLocation>
    <subcellularLocation>
        <location evidence="3">Nucleus membrane</location>
        <topology evidence="3">Peripheral membrane protein</topology>
        <orientation evidence="3">Nucleoplasmic side</orientation>
    </subcellularLocation>
    <subcellularLocation>
        <location evidence="2">Nucleus</location>
        <location evidence="2">Nuclear pore complex</location>
    </subcellularLocation>
</comment>
<evidence type="ECO:0000256" key="14">
    <source>
        <dbReference type="SAM" id="MobiDB-lite"/>
    </source>
</evidence>
<keyword evidence="8" id="KW-0811">Translocation</keyword>
<evidence type="ECO:0000256" key="1">
    <source>
        <dbReference type="ARBA" id="ARBA00004335"/>
    </source>
</evidence>
<evidence type="ECO:0000256" key="12">
    <source>
        <dbReference type="ARBA" id="ARBA00078941"/>
    </source>
</evidence>
<organism evidence="16 17">
    <name type="scientific">Cronartium quercuum f. sp. fusiforme G11</name>
    <dbReference type="NCBI Taxonomy" id="708437"/>
    <lineage>
        <taxon>Eukaryota</taxon>
        <taxon>Fungi</taxon>
        <taxon>Dikarya</taxon>
        <taxon>Basidiomycota</taxon>
        <taxon>Pucciniomycotina</taxon>
        <taxon>Pucciniomycetes</taxon>
        <taxon>Pucciniales</taxon>
        <taxon>Coleosporiaceae</taxon>
        <taxon>Cronartium</taxon>
    </lineage>
</organism>
<feature type="compositionally biased region" description="Polar residues" evidence="14">
    <location>
        <begin position="32"/>
        <end position="75"/>
    </location>
</feature>
<dbReference type="GO" id="GO:0005543">
    <property type="term" value="F:phospholipid binding"/>
    <property type="evidence" value="ECO:0007669"/>
    <property type="project" value="TreeGrafter"/>
</dbReference>
<dbReference type="PANTHER" id="PTHR12084:SF0">
    <property type="entry name" value="NUCLEAR PORE GLYCOPROTEIN P62"/>
    <property type="match status" value="1"/>
</dbReference>
<evidence type="ECO:0000259" key="15">
    <source>
        <dbReference type="Pfam" id="PF05064"/>
    </source>
</evidence>
<feature type="domain" description="Nucleoporin NSP1-like C-terminal" evidence="15">
    <location>
        <begin position="251"/>
        <end position="348"/>
    </location>
</feature>
<evidence type="ECO:0000256" key="8">
    <source>
        <dbReference type="ARBA" id="ARBA00023010"/>
    </source>
</evidence>
<dbReference type="PANTHER" id="PTHR12084">
    <property type="entry name" value="NUCLEAR PORE GLYCOPROTEIN P62-RELATED"/>
    <property type="match status" value="1"/>
</dbReference>
<feature type="compositionally biased region" description="Polar residues" evidence="14">
    <location>
        <begin position="9"/>
        <end position="24"/>
    </location>
</feature>
<evidence type="ECO:0000256" key="13">
    <source>
        <dbReference type="ARBA" id="ARBA00081079"/>
    </source>
</evidence>
<gene>
    <name evidence="16" type="ORF">CROQUDRAFT_378623</name>
</gene>
<dbReference type="EMBL" id="MU167233">
    <property type="protein sequence ID" value="KAG0148817.1"/>
    <property type="molecule type" value="Genomic_DNA"/>
</dbReference>
<feature type="region of interest" description="Disordered" evidence="14">
    <location>
        <begin position="126"/>
        <end position="245"/>
    </location>
</feature>
<accession>A0A9P6NR60</accession>
<feature type="region of interest" description="Disordered" evidence="14">
    <location>
        <begin position="1"/>
        <end position="83"/>
    </location>
</feature>
<feature type="compositionally biased region" description="Polar residues" evidence="14">
    <location>
        <begin position="191"/>
        <end position="209"/>
    </location>
</feature>
<dbReference type="GO" id="GO:0006405">
    <property type="term" value="P:RNA export from nucleus"/>
    <property type="evidence" value="ECO:0007669"/>
    <property type="project" value="TreeGrafter"/>
</dbReference>
<evidence type="ECO:0000256" key="4">
    <source>
        <dbReference type="ARBA" id="ARBA00005911"/>
    </source>
</evidence>
<evidence type="ECO:0000313" key="17">
    <source>
        <dbReference type="Proteomes" id="UP000886653"/>
    </source>
</evidence>
<keyword evidence="6" id="KW-0509">mRNA transport</keyword>
<keyword evidence="10" id="KW-0539">Nucleus</keyword>
<dbReference type="InterPro" id="IPR026010">
    <property type="entry name" value="NSP1/NUP62"/>
</dbReference>
<dbReference type="GO" id="GO:0031965">
    <property type="term" value="C:nuclear membrane"/>
    <property type="evidence" value="ECO:0007669"/>
    <property type="project" value="UniProtKB-SubCell"/>
</dbReference>
<keyword evidence="5" id="KW-0813">Transport</keyword>
<evidence type="ECO:0000256" key="10">
    <source>
        <dbReference type="ARBA" id="ARBA00023242"/>
    </source>
</evidence>
<name>A0A9P6NR60_9BASI</name>
<dbReference type="InterPro" id="IPR007758">
    <property type="entry name" value="Nucleoporin_NSP1_C"/>
</dbReference>
<dbReference type="Gene3D" id="1.20.5.170">
    <property type="match status" value="1"/>
</dbReference>
<comment type="similarity">
    <text evidence="4">Belongs to the nucleoporin NSP1/NUP62 family.</text>
</comment>
<evidence type="ECO:0000313" key="16">
    <source>
        <dbReference type="EMBL" id="KAG0148817.1"/>
    </source>
</evidence>
<evidence type="ECO:0000256" key="6">
    <source>
        <dbReference type="ARBA" id="ARBA00022816"/>
    </source>
</evidence>
<comment type="caution">
    <text evidence="16">The sequence shown here is derived from an EMBL/GenBank/DDBJ whole genome shotgun (WGS) entry which is preliminary data.</text>
</comment>
<dbReference type="Pfam" id="PF05064">
    <property type="entry name" value="Nsp1_C"/>
    <property type="match status" value="1"/>
</dbReference>
<keyword evidence="17" id="KW-1185">Reference proteome</keyword>
<dbReference type="GO" id="GO:0006606">
    <property type="term" value="P:protein import into nucleus"/>
    <property type="evidence" value="ECO:0007669"/>
    <property type="project" value="TreeGrafter"/>
</dbReference>
<reference evidence="16" key="1">
    <citation type="submission" date="2013-11" db="EMBL/GenBank/DDBJ databases">
        <title>Genome sequence of the fusiform rust pathogen reveals effectors for host alternation and coevolution with pine.</title>
        <authorList>
            <consortium name="DOE Joint Genome Institute"/>
            <person name="Smith K."/>
            <person name="Pendleton A."/>
            <person name="Kubisiak T."/>
            <person name="Anderson C."/>
            <person name="Salamov A."/>
            <person name="Aerts A."/>
            <person name="Riley R."/>
            <person name="Clum A."/>
            <person name="Lindquist E."/>
            <person name="Ence D."/>
            <person name="Campbell M."/>
            <person name="Kronenberg Z."/>
            <person name="Feau N."/>
            <person name="Dhillon B."/>
            <person name="Hamelin R."/>
            <person name="Burleigh J."/>
            <person name="Smith J."/>
            <person name="Yandell M."/>
            <person name="Nelson C."/>
            <person name="Grigoriev I."/>
            <person name="Davis J."/>
        </authorList>
    </citation>
    <scope>NUCLEOTIDE SEQUENCE</scope>
    <source>
        <strain evidence="16">G11</strain>
    </source>
</reference>
<dbReference type="FunFam" id="1.20.5.170:FF:000040">
    <property type="entry name" value="Nuclear pore glycoprotein p62"/>
    <property type="match status" value="1"/>
</dbReference>
<dbReference type="AlphaFoldDB" id="A0A9P6NR60"/>
<protein>
    <recommendedName>
        <fullName evidence="11">Nucleoporin NSP1</fullName>
    </recommendedName>
    <alternativeName>
        <fullName evidence="12">Nuclear pore protein NSP1</fullName>
    </alternativeName>
    <alternativeName>
        <fullName evidence="13">Nucleoskeletal-like protein</fullName>
    </alternativeName>
</protein>
<dbReference type="GO" id="GO:0044613">
    <property type="term" value="C:nuclear pore central transport channel"/>
    <property type="evidence" value="ECO:0007669"/>
    <property type="project" value="TreeGrafter"/>
</dbReference>
<feature type="compositionally biased region" description="Low complexity" evidence="14">
    <location>
        <begin position="126"/>
        <end position="147"/>
    </location>
</feature>
<evidence type="ECO:0000256" key="2">
    <source>
        <dbReference type="ARBA" id="ARBA00004567"/>
    </source>
</evidence>